<evidence type="ECO:0000256" key="1">
    <source>
        <dbReference type="ARBA" id="ARBA00004651"/>
    </source>
</evidence>
<feature type="transmembrane region" description="Helical" evidence="13">
    <location>
        <begin position="156"/>
        <end position="176"/>
    </location>
</feature>
<evidence type="ECO:0000256" key="2">
    <source>
        <dbReference type="ARBA" id="ARBA00022448"/>
    </source>
</evidence>
<evidence type="ECO:0000313" key="19">
    <source>
        <dbReference type="Proteomes" id="UP000070252"/>
    </source>
</evidence>
<dbReference type="NCBIfam" id="TIGR00830">
    <property type="entry name" value="PTBA"/>
    <property type="match status" value="1"/>
</dbReference>
<evidence type="ECO:0000256" key="6">
    <source>
        <dbReference type="ARBA" id="ARBA00022683"/>
    </source>
</evidence>
<evidence type="ECO:0000256" key="7">
    <source>
        <dbReference type="ARBA" id="ARBA00022692"/>
    </source>
</evidence>
<dbReference type="GO" id="GO:0016301">
    <property type="term" value="F:kinase activity"/>
    <property type="evidence" value="ECO:0007669"/>
    <property type="project" value="UniProtKB-KW"/>
</dbReference>
<evidence type="ECO:0000259" key="15">
    <source>
        <dbReference type="PROSITE" id="PS51098"/>
    </source>
</evidence>
<reference evidence="17 19" key="1">
    <citation type="submission" date="2015-08" db="EMBL/GenBank/DDBJ databases">
        <title>Genome of Paenibacillus jilunlii.</title>
        <authorList>
            <person name="Sant'Anna F.H."/>
            <person name="Ambrosini A."/>
            <person name="Souza R."/>
            <person name="Bach E."/>
            <person name="Fernandes G."/>
            <person name="Balsanelli E."/>
            <person name="Baura V.A."/>
            <person name="Pedrosa F.O."/>
            <person name="Souza E.M."/>
            <person name="Passaglia L."/>
        </authorList>
    </citation>
    <scope>NUCLEOTIDE SEQUENCE [LARGE SCALE GENOMIC DNA]</scope>
    <source>
        <strain evidence="17 19">DSM 23019</strain>
    </source>
</reference>
<dbReference type="InterPro" id="IPR011055">
    <property type="entry name" value="Dup_hybrid_motif"/>
</dbReference>
<keyword evidence="5" id="KW-0808">Transferase</keyword>
<dbReference type="NCBIfam" id="NF008236">
    <property type="entry name" value="PRK11007.1"/>
    <property type="match status" value="1"/>
</dbReference>
<dbReference type="PROSITE" id="PS51093">
    <property type="entry name" value="PTS_EIIA_TYPE_1"/>
    <property type="match status" value="1"/>
</dbReference>
<dbReference type="FunFam" id="3.30.1360.60:FF:000001">
    <property type="entry name" value="PTS system glucose-specific IIBC component PtsG"/>
    <property type="match status" value="1"/>
</dbReference>
<feature type="domain" description="PTS EIIA type-1" evidence="14">
    <location>
        <begin position="539"/>
        <end position="643"/>
    </location>
</feature>
<evidence type="ECO:0000259" key="14">
    <source>
        <dbReference type="PROSITE" id="PS51093"/>
    </source>
</evidence>
<dbReference type="CDD" id="cd00212">
    <property type="entry name" value="PTS_IIB_glc"/>
    <property type="match status" value="1"/>
</dbReference>
<dbReference type="AlphaFoldDB" id="A0A1G9KL65"/>
<dbReference type="FunFam" id="2.70.70.10:FF:000001">
    <property type="entry name" value="PTS system glucose-specific IIA component"/>
    <property type="match status" value="1"/>
</dbReference>
<evidence type="ECO:0000256" key="9">
    <source>
        <dbReference type="ARBA" id="ARBA00022989"/>
    </source>
</evidence>
<feature type="transmembrane region" description="Helical" evidence="13">
    <location>
        <begin position="188"/>
        <end position="209"/>
    </location>
</feature>
<evidence type="ECO:0000256" key="10">
    <source>
        <dbReference type="ARBA" id="ARBA00023136"/>
    </source>
</evidence>
<feature type="domain" description="PTS EIIB type-1" evidence="15">
    <location>
        <begin position="5"/>
        <end position="88"/>
    </location>
</feature>
<feature type="transmembrane region" description="Helical" evidence="13">
    <location>
        <begin position="343"/>
        <end position="366"/>
    </location>
</feature>
<proteinExistence type="predicted"/>
<evidence type="ECO:0000256" key="13">
    <source>
        <dbReference type="SAM" id="Phobius"/>
    </source>
</evidence>
<dbReference type="PANTHER" id="PTHR30175">
    <property type="entry name" value="PHOSPHOTRANSFERASE SYSTEM TRANSPORT PROTEIN"/>
    <property type="match status" value="1"/>
</dbReference>
<dbReference type="InterPro" id="IPR003352">
    <property type="entry name" value="PTS_EIIC"/>
</dbReference>
<dbReference type="InterPro" id="IPR001996">
    <property type="entry name" value="PTS_IIB_1"/>
</dbReference>
<evidence type="ECO:0000256" key="11">
    <source>
        <dbReference type="PROSITE-ProRule" id="PRU00421"/>
    </source>
</evidence>
<name>A0A1G9KL65_9BACL</name>
<keyword evidence="4" id="KW-0762">Sugar transport</keyword>
<dbReference type="GO" id="GO:0015574">
    <property type="term" value="F:trehalose transmembrane transporter activity"/>
    <property type="evidence" value="ECO:0007669"/>
    <property type="project" value="InterPro"/>
</dbReference>
<dbReference type="PANTHER" id="PTHR30175:SF4">
    <property type="entry name" value="PTS SYSTEM TREHALOSE-SPECIFIC EIIBC COMPONENT"/>
    <property type="match status" value="1"/>
</dbReference>
<dbReference type="GO" id="GO:0008982">
    <property type="term" value="F:protein-N(PI)-phosphohistidine-sugar phosphotransferase activity"/>
    <property type="evidence" value="ECO:0007669"/>
    <property type="project" value="InterPro"/>
</dbReference>
<feature type="domain" description="PTS EIIC type-1" evidence="16">
    <location>
        <begin position="108"/>
        <end position="479"/>
    </location>
</feature>
<dbReference type="PROSITE" id="PS51098">
    <property type="entry name" value="PTS_EIIB_TYPE_1"/>
    <property type="match status" value="1"/>
</dbReference>
<feature type="transmembrane region" description="Helical" evidence="13">
    <location>
        <begin position="373"/>
        <end position="392"/>
    </location>
</feature>
<comment type="subcellular location">
    <subcellularLocation>
        <location evidence="1">Cell membrane</location>
        <topology evidence="1">Multi-pass membrane protein</topology>
    </subcellularLocation>
</comment>
<reference evidence="18 20" key="2">
    <citation type="submission" date="2016-10" db="EMBL/GenBank/DDBJ databases">
        <authorList>
            <person name="de Groot N.N."/>
        </authorList>
    </citation>
    <scope>NUCLEOTIDE SEQUENCE [LARGE SCALE GENOMIC DNA]</scope>
    <source>
        <strain evidence="18 20">CGMCC 1.10239</strain>
    </source>
</reference>
<evidence type="ECO:0000256" key="8">
    <source>
        <dbReference type="ARBA" id="ARBA00022777"/>
    </source>
</evidence>
<evidence type="ECO:0000256" key="3">
    <source>
        <dbReference type="ARBA" id="ARBA00022475"/>
    </source>
</evidence>
<keyword evidence="9 13" id="KW-1133">Transmembrane helix</keyword>
<keyword evidence="8" id="KW-0418">Kinase</keyword>
<dbReference type="InterPro" id="IPR001127">
    <property type="entry name" value="PTS_EIIA_1_perm"/>
</dbReference>
<dbReference type="PROSITE" id="PS00371">
    <property type="entry name" value="PTS_EIIA_TYPE_1_HIS"/>
    <property type="match status" value="1"/>
</dbReference>
<dbReference type="Gene3D" id="3.30.1360.60">
    <property type="entry name" value="Glucose permease domain IIB"/>
    <property type="match status" value="1"/>
</dbReference>
<keyword evidence="6" id="KW-0598">Phosphotransferase system</keyword>
<gene>
    <name evidence="17" type="ORF">AML91_29535</name>
    <name evidence="18" type="ORF">SAMN05216191_103298</name>
</gene>
<evidence type="ECO:0000256" key="5">
    <source>
        <dbReference type="ARBA" id="ARBA00022679"/>
    </source>
</evidence>
<dbReference type="GO" id="GO:0005886">
    <property type="term" value="C:plasma membrane"/>
    <property type="evidence" value="ECO:0007669"/>
    <property type="project" value="UniProtKB-SubCell"/>
</dbReference>
<evidence type="ECO:0000313" key="18">
    <source>
        <dbReference type="EMBL" id="SDL50135.1"/>
    </source>
</evidence>
<protein>
    <submittedName>
        <fullName evidence="17">PTS beta-glucoside transporter subunit IIABC</fullName>
    </submittedName>
    <submittedName>
        <fullName evidence="18">PTS system trehalose-specific IIB component, Glc family /PTS system trehalose-specific IIC component, Glc family /PTS system trehalose-specific IIA component, Glc family</fullName>
    </submittedName>
</protein>
<keyword evidence="7 13" id="KW-0812">Transmembrane</keyword>
<dbReference type="Proteomes" id="UP000182783">
    <property type="component" value="Unassembled WGS sequence"/>
</dbReference>
<evidence type="ECO:0000256" key="4">
    <source>
        <dbReference type="ARBA" id="ARBA00022597"/>
    </source>
</evidence>
<keyword evidence="3" id="KW-1003">Cell membrane</keyword>
<dbReference type="NCBIfam" id="TIGR01992">
    <property type="entry name" value="PTS-IIBC-Tre"/>
    <property type="match status" value="1"/>
</dbReference>
<dbReference type="InterPro" id="IPR050558">
    <property type="entry name" value="PTS_Sugar-Specific_Components"/>
</dbReference>
<dbReference type="PROSITE" id="PS01035">
    <property type="entry name" value="PTS_EIIB_TYPE_1_CYS"/>
    <property type="match status" value="1"/>
</dbReference>
<dbReference type="NCBIfam" id="TIGR00826">
    <property type="entry name" value="EIIB_glc"/>
    <property type="match status" value="1"/>
</dbReference>
<dbReference type="Pfam" id="PF00358">
    <property type="entry name" value="PTS_EIIA_1"/>
    <property type="match status" value="1"/>
</dbReference>
<feature type="region of interest" description="Disordered" evidence="12">
    <location>
        <begin position="469"/>
        <end position="508"/>
    </location>
</feature>
<dbReference type="InterPro" id="IPR036878">
    <property type="entry name" value="Glu_permease_IIB"/>
</dbReference>
<feature type="active site" description="Phosphocysteine intermediate; for EIIB activity" evidence="11">
    <location>
        <position position="27"/>
    </location>
</feature>
<dbReference type="InterPro" id="IPR011296">
    <property type="entry name" value="PTS_IIBC_treh"/>
</dbReference>
<dbReference type="GO" id="GO:0009401">
    <property type="term" value="P:phosphoenolpyruvate-dependent sugar phosphotransferase system"/>
    <property type="evidence" value="ECO:0007669"/>
    <property type="project" value="UniProtKB-KW"/>
</dbReference>
<dbReference type="InterPro" id="IPR013013">
    <property type="entry name" value="PTS_EIIC_1"/>
</dbReference>
<feature type="transmembrane region" description="Helical" evidence="13">
    <location>
        <begin position="398"/>
        <end position="416"/>
    </location>
</feature>
<dbReference type="SUPFAM" id="SSF51261">
    <property type="entry name" value="Duplicated hybrid motif"/>
    <property type="match status" value="1"/>
</dbReference>
<evidence type="ECO:0000313" key="20">
    <source>
        <dbReference type="Proteomes" id="UP000182783"/>
    </source>
</evidence>
<dbReference type="Pfam" id="PF00367">
    <property type="entry name" value="PTS_EIIB"/>
    <property type="match status" value="1"/>
</dbReference>
<keyword evidence="19" id="KW-1185">Reference proteome</keyword>
<feature type="transmembrane region" description="Helical" evidence="13">
    <location>
        <begin position="444"/>
        <end position="463"/>
    </location>
</feature>
<evidence type="ECO:0000313" key="17">
    <source>
        <dbReference type="EMBL" id="KWX69905.1"/>
    </source>
</evidence>
<dbReference type="Gene3D" id="2.70.70.10">
    <property type="entry name" value="Glucose Permease (Domain IIA)"/>
    <property type="match status" value="1"/>
</dbReference>
<dbReference type="EMBL" id="FNGM01000003">
    <property type="protein sequence ID" value="SDL50135.1"/>
    <property type="molecule type" value="Genomic_DNA"/>
</dbReference>
<dbReference type="GO" id="GO:0090589">
    <property type="term" value="F:protein-phosphocysteine-trehalose phosphotransferase system transporter activity"/>
    <property type="evidence" value="ECO:0007669"/>
    <property type="project" value="TreeGrafter"/>
</dbReference>
<dbReference type="EMBL" id="LIPY01000124">
    <property type="protein sequence ID" value="KWX69905.1"/>
    <property type="molecule type" value="Genomic_DNA"/>
</dbReference>
<dbReference type="OrthoDB" id="9769191at2"/>
<dbReference type="InterPro" id="IPR018113">
    <property type="entry name" value="PTrfase_EIIB_Cys"/>
</dbReference>
<evidence type="ECO:0000256" key="12">
    <source>
        <dbReference type="SAM" id="MobiDB-lite"/>
    </source>
</evidence>
<dbReference type="RefSeq" id="WP_062528302.1">
    <property type="nucleotide sequence ID" value="NZ_CP048429.1"/>
</dbReference>
<feature type="transmembrane region" description="Helical" evidence="13">
    <location>
        <begin position="113"/>
        <end position="136"/>
    </location>
</feature>
<feature type="compositionally biased region" description="Polar residues" evidence="12">
    <location>
        <begin position="483"/>
        <end position="492"/>
    </location>
</feature>
<feature type="transmembrane region" description="Helical" evidence="13">
    <location>
        <begin position="261"/>
        <end position="282"/>
    </location>
</feature>
<keyword evidence="2" id="KW-0813">Transport</keyword>
<keyword evidence="10 13" id="KW-0472">Membrane</keyword>
<feature type="transmembrane region" description="Helical" evidence="13">
    <location>
        <begin position="229"/>
        <end position="249"/>
    </location>
</feature>
<evidence type="ECO:0000259" key="16">
    <source>
        <dbReference type="PROSITE" id="PS51103"/>
    </source>
</evidence>
<dbReference type="Pfam" id="PF02378">
    <property type="entry name" value="PTS_EIIC"/>
    <property type="match status" value="1"/>
</dbReference>
<dbReference type="SUPFAM" id="SSF55604">
    <property type="entry name" value="Glucose permease domain IIB"/>
    <property type="match status" value="1"/>
</dbReference>
<organism evidence="18 20">
    <name type="scientific">Paenibacillus jilunlii</name>
    <dbReference type="NCBI Taxonomy" id="682956"/>
    <lineage>
        <taxon>Bacteria</taxon>
        <taxon>Bacillati</taxon>
        <taxon>Bacillota</taxon>
        <taxon>Bacilli</taxon>
        <taxon>Bacillales</taxon>
        <taxon>Paenibacillaceae</taxon>
        <taxon>Paenibacillus</taxon>
    </lineage>
</organism>
<dbReference type="Proteomes" id="UP000070252">
    <property type="component" value="Unassembled WGS sequence"/>
</dbReference>
<accession>A0A1G9KL65</accession>
<dbReference type="PROSITE" id="PS51103">
    <property type="entry name" value="PTS_EIIC_TYPE_1"/>
    <property type="match status" value="1"/>
</dbReference>
<sequence>MAINRQNVEEIVKAVGGKENIEAATHCVTRLRFALNDESQVDTDALEKNDLVKGHFSSQGQFQVIIGPGLVDKVYDEMISITGGSRATKDEVKTAASKKQNPLQQAIKTLADIFIPILPAIVMAGLLLGVNNILTGPGIFFDSKSLVEVYPQWKDFASIINTIASTAFTFLPALIGWSAVTRFGGSPLLGIVLGLILVHPDLLSAYGYADAKVEGTVPVWNLFGWHVNKIGYQGQVLPVLVSAYLLARLERWLNKKVPDSFKLLIVAPVALLITGFLAFTVIGPVTFIIANAITSGLVSIFGGFPALGGLIYGGLYALLVITGMHHTFLAVDIQLIGSEGGTFLWPMLALSNIAQGAAALGMMFVAKQEKTKGLAVTSSISAFLGVTEPAIFGVNVRFKYPFIFGMLGSAIAGVLLAMNNVLASSIGVGGIPGFLSIFPNQWGVFFIGMAIVLIVPFTATVLYGKIRSRGTDEADGTDDTTAKTSPTDNASSKIEPAAPSRAQVQTASVPVSSPATAVNVLEVRSPVRGRIVPLEQVPDPAFAERQMGKGVAVEPSEGKVTAPFDATVAHVIKSKHAVILEHASGVQLLIHIGINTVSLKGSGFTAHVTAGDKVKAGQLLLEFDRDAITAAGYPLISPIIVPDGQEVIERVEELTGGDETHPGAVLKIYLQG</sequence>